<evidence type="ECO:0000313" key="4">
    <source>
        <dbReference type="Proteomes" id="UP000647133"/>
    </source>
</evidence>
<comment type="caution">
    <text evidence="3">The sequence shown here is derived from an EMBL/GenBank/DDBJ whole genome shotgun (WGS) entry which is preliminary data.</text>
</comment>
<dbReference type="InterPro" id="IPR024311">
    <property type="entry name" value="Lipocalin-like"/>
</dbReference>
<evidence type="ECO:0000256" key="1">
    <source>
        <dbReference type="SAM" id="SignalP"/>
    </source>
</evidence>
<proteinExistence type="predicted"/>
<keyword evidence="4" id="KW-1185">Reference proteome</keyword>
<accession>A0ABR9AJT4</accession>
<gene>
    <name evidence="3" type="ORF">IFO69_09975</name>
</gene>
<name>A0ABR9AJT4_9BACT</name>
<evidence type="ECO:0000259" key="2">
    <source>
        <dbReference type="Pfam" id="PF13648"/>
    </source>
</evidence>
<dbReference type="Pfam" id="PF13648">
    <property type="entry name" value="Lipocalin_4"/>
    <property type="match status" value="1"/>
</dbReference>
<protein>
    <submittedName>
        <fullName evidence="3">Lipocalin family protein</fullName>
    </submittedName>
</protein>
<feature type="domain" description="Lipocalin-like" evidence="2">
    <location>
        <begin position="32"/>
        <end position="145"/>
    </location>
</feature>
<reference evidence="3 4" key="1">
    <citation type="submission" date="2020-09" db="EMBL/GenBank/DDBJ databases">
        <title>Echinicola sp. CAU 1574 isolated from sand of Sido Beach.</title>
        <authorList>
            <person name="Kim W."/>
        </authorList>
    </citation>
    <scope>NUCLEOTIDE SEQUENCE [LARGE SCALE GENOMIC DNA]</scope>
    <source>
        <strain evidence="3 4">CAU 1574</strain>
    </source>
</reference>
<dbReference type="PROSITE" id="PS51257">
    <property type="entry name" value="PROKAR_LIPOPROTEIN"/>
    <property type="match status" value="1"/>
</dbReference>
<keyword evidence="1" id="KW-0732">Signal</keyword>
<dbReference type="RefSeq" id="WP_192009964.1">
    <property type="nucleotide sequence ID" value="NZ_JACYTQ010000003.1"/>
</dbReference>
<feature type="signal peptide" evidence="1">
    <location>
        <begin position="1"/>
        <end position="21"/>
    </location>
</feature>
<dbReference type="Proteomes" id="UP000647133">
    <property type="component" value="Unassembled WGS sequence"/>
</dbReference>
<evidence type="ECO:0000313" key="3">
    <source>
        <dbReference type="EMBL" id="MBD8489073.1"/>
    </source>
</evidence>
<feature type="chain" id="PRO_5045990379" evidence="1">
    <location>
        <begin position="22"/>
        <end position="152"/>
    </location>
</feature>
<sequence>MKLLRFTFILMLASLMFSCSDTELPMINHSVVGEWEMVAMTYSGTSTVSYDGINFPSTFSEGIASDIDYILTVNESPNTLVGEGSYTVALKGSYMDQEFDFPVPVDYFMKSGSWEVEGDKFIITKPGESPETATIVKLTADEMVLKVSTDLY</sequence>
<organism evidence="3 4">
    <name type="scientific">Echinicola arenosa</name>
    <dbReference type="NCBI Taxonomy" id="2774144"/>
    <lineage>
        <taxon>Bacteria</taxon>
        <taxon>Pseudomonadati</taxon>
        <taxon>Bacteroidota</taxon>
        <taxon>Cytophagia</taxon>
        <taxon>Cytophagales</taxon>
        <taxon>Cyclobacteriaceae</taxon>
        <taxon>Echinicola</taxon>
    </lineage>
</organism>
<dbReference type="EMBL" id="JACYTQ010000003">
    <property type="protein sequence ID" value="MBD8489073.1"/>
    <property type="molecule type" value="Genomic_DNA"/>
</dbReference>